<dbReference type="Gene3D" id="3.40.605.10">
    <property type="entry name" value="Aldehyde Dehydrogenase, Chain A, domain 1"/>
    <property type="match status" value="1"/>
</dbReference>
<organism evidence="5 6">
    <name type="scientific">Arthrobacter rhombi</name>
    <dbReference type="NCBI Taxonomy" id="71253"/>
    <lineage>
        <taxon>Bacteria</taxon>
        <taxon>Bacillati</taxon>
        <taxon>Actinomycetota</taxon>
        <taxon>Actinomycetes</taxon>
        <taxon>Micrococcales</taxon>
        <taxon>Micrococcaceae</taxon>
        <taxon>Arthrobacter</taxon>
    </lineage>
</organism>
<protein>
    <submittedName>
        <fullName evidence="5">Aldehyde dehydrogenase</fullName>
        <ecNumber evidence="5">1.2.1.3</ecNumber>
    </submittedName>
</protein>
<dbReference type="EC" id="1.2.1.3" evidence="5"/>
<sequence>MTDPSTGPLRTGAYIDGRFRPAADGATFTSRSPATGRPIAEVTACGPVDVDAAVSSARTAFDSGVWSEAEPAERQQVLLRLADLIEAATTELAGLESLDAGRPLADCHEFDLPDTIGTIRWYAEAIDKVFGKIAPTGPGALGLIVREPIGVVGAVLPWNFPAAMLAWKMAPALAAGNSLVVKPPELASLSTLRIAELATEAGIPDGVFNVAPGLGHIAGKALGLHPDVDMITFTGSTEVGRQFLRYAADSNLKNITLECGGKSPQIVLADNADRLPQVAAGGRRSGGGGVLGFGAELFGGLTHPGA</sequence>
<dbReference type="InterPro" id="IPR029510">
    <property type="entry name" value="Ald_DH_CS_GLU"/>
</dbReference>
<dbReference type="Pfam" id="PF00171">
    <property type="entry name" value="Aldedh"/>
    <property type="match status" value="1"/>
</dbReference>
<name>A0A1R4FJI4_9MICC</name>
<evidence type="ECO:0000256" key="1">
    <source>
        <dbReference type="ARBA" id="ARBA00023002"/>
    </source>
</evidence>
<feature type="domain" description="Aldehyde dehydrogenase" evidence="4">
    <location>
        <begin position="24"/>
        <end position="271"/>
    </location>
</feature>
<proteinExistence type="inferred from homology"/>
<evidence type="ECO:0000256" key="3">
    <source>
        <dbReference type="RuleBase" id="RU003345"/>
    </source>
</evidence>
<reference evidence="5 6" key="1">
    <citation type="submission" date="2017-02" db="EMBL/GenBank/DDBJ databases">
        <authorList>
            <person name="Peterson S.W."/>
        </authorList>
    </citation>
    <scope>NUCLEOTIDE SEQUENCE [LARGE SCALE GENOMIC DNA]</scope>
    <source>
        <strain evidence="5 6">B Ar 00.02</strain>
    </source>
</reference>
<dbReference type="SUPFAM" id="SSF53720">
    <property type="entry name" value="ALDH-like"/>
    <property type="match status" value="1"/>
</dbReference>
<dbReference type="EMBL" id="FUHW01000020">
    <property type="protein sequence ID" value="SJM56105.1"/>
    <property type="molecule type" value="Genomic_DNA"/>
</dbReference>
<dbReference type="InterPro" id="IPR015590">
    <property type="entry name" value="Aldehyde_DH_dom"/>
</dbReference>
<dbReference type="InterPro" id="IPR016162">
    <property type="entry name" value="Ald_DH_N"/>
</dbReference>
<dbReference type="AlphaFoldDB" id="A0A1R4FJI4"/>
<feature type="active site" evidence="2">
    <location>
        <position position="258"/>
    </location>
</feature>
<evidence type="ECO:0000259" key="4">
    <source>
        <dbReference type="Pfam" id="PF00171"/>
    </source>
</evidence>
<comment type="similarity">
    <text evidence="3">Belongs to the aldehyde dehydrogenase family.</text>
</comment>
<gene>
    <name evidence="5" type="ORF">FM101_04260</name>
</gene>
<dbReference type="InterPro" id="IPR016161">
    <property type="entry name" value="Ald_DH/histidinol_DH"/>
</dbReference>
<keyword evidence="1 3" id="KW-0560">Oxidoreductase</keyword>
<dbReference type="GO" id="GO:0004029">
    <property type="term" value="F:aldehyde dehydrogenase (NAD+) activity"/>
    <property type="evidence" value="ECO:0007669"/>
    <property type="project" value="UniProtKB-EC"/>
</dbReference>
<dbReference type="RefSeq" id="WP_281255506.1">
    <property type="nucleotide sequence ID" value="NZ_FUHW01000020.1"/>
</dbReference>
<evidence type="ECO:0000313" key="5">
    <source>
        <dbReference type="EMBL" id="SJM56105.1"/>
    </source>
</evidence>
<evidence type="ECO:0000313" key="6">
    <source>
        <dbReference type="Proteomes" id="UP000195913"/>
    </source>
</evidence>
<keyword evidence="6" id="KW-1185">Reference proteome</keyword>
<dbReference type="PANTHER" id="PTHR11699">
    <property type="entry name" value="ALDEHYDE DEHYDROGENASE-RELATED"/>
    <property type="match status" value="1"/>
</dbReference>
<dbReference type="FunFam" id="3.40.605.10:FF:000001">
    <property type="entry name" value="Aldehyde dehydrogenase 1"/>
    <property type="match status" value="1"/>
</dbReference>
<dbReference type="Proteomes" id="UP000195913">
    <property type="component" value="Unassembled WGS sequence"/>
</dbReference>
<dbReference type="PROSITE" id="PS00687">
    <property type="entry name" value="ALDEHYDE_DEHYDR_GLU"/>
    <property type="match status" value="1"/>
</dbReference>
<accession>A0A1R4FJI4</accession>
<evidence type="ECO:0000256" key="2">
    <source>
        <dbReference type="PROSITE-ProRule" id="PRU10007"/>
    </source>
</evidence>